<comment type="caution">
    <text evidence="4">The sequence shown here is derived from an EMBL/GenBank/DDBJ whole genome shotgun (WGS) entry which is preliminary data.</text>
</comment>
<organism evidence="4 5">
    <name type="scientific">Candidatus Magnetaquiglobus chichijimensis</name>
    <dbReference type="NCBI Taxonomy" id="3141448"/>
    <lineage>
        <taxon>Bacteria</taxon>
        <taxon>Pseudomonadati</taxon>
        <taxon>Pseudomonadota</taxon>
        <taxon>Magnetococcia</taxon>
        <taxon>Magnetococcales</taxon>
        <taxon>Candidatus Magnetaquicoccaceae</taxon>
        <taxon>Candidatus Magnetaquiglobus</taxon>
    </lineage>
</organism>
<reference evidence="4 5" key="1">
    <citation type="submission" date="2024-05" db="EMBL/GenBank/DDBJ databases">
        <authorList>
            <consortium name="Candidatus Magnetaquicoccaceae bacterium FCR-1 genome sequencing consortium"/>
            <person name="Shimoshige H."/>
            <person name="Shimamura S."/>
            <person name="Taoka A."/>
            <person name="Kobayashi H."/>
            <person name="Maekawa T."/>
        </authorList>
    </citation>
    <scope>NUCLEOTIDE SEQUENCE [LARGE SCALE GENOMIC DNA]</scope>
    <source>
        <strain evidence="4 5">FCR-1</strain>
    </source>
</reference>
<dbReference type="InterPro" id="IPR035570">
    <property type="entry name" value="UPF0234_N"/>
</dbReference>
<evidence type="ECO:0000313" key="4">
    <source>
        <dbReference type="EMBL" id="GAB0058105.1"/>
    </source>
</evidence>
<accession>A0ABQ0CB75</accession>
<gene>
    <name evidence="4" type="ORF">SIID45300_02448</name>
</gene>
<dbReference type="Gene3D" id="3.30.70.990">
    <property type="entry name" value="YajQ-like, domain 2"/>
    <property type="match status" value="1"/>
</dbReference>
<keyword evidence="1 3" id="KW-0547">Nucleotide-binding</keyword>
<dbReference type="PANTHER" id="PTHR30476">
    <property type="entry name" value="UPF0234 PROTEIN YAJQ"/>
    <property type="match status" value="1"/>
</dbReference>
<proteinExistence type="inferred from homology"/>
<dbReference type="NCBIfam" id="NF003819">
    <property type="entry name" value="PRK05412.1"/>
    <property type="match status" value="1"/>
</dbReference>
<comment type="similarity">
    <text evidence="2 3">Belongs to the YajQ family.</text>
</comment>
<evidence type="ECO:0000256" key="3">
    <source>
        <dbReference type="HAMAP-Rule" id="MF_00632"/>
    </source>
</evidence>
<protein>
    <recommendedName>
        <fullName evidence="3">Nucleotide-binding protein SIID45300_02448</fullName>
    </recommendedName>
</protein>
<dbReference type="InterPro" id="IPR035571">
    <property type="entry name" value="UPF0234-like_C"/>
</dbReference>
<dbReference type="Gene3D" id="3.30.70.860">
    <property type="match status" value="1"/>
</dbReference>
<evidence type="ECO:0000256" key="2">
    <source>
        <dbReference type="ARBA" id="ARBA00093450"/>
    </source>
</evidence>
<name>A0ABQ0CB75_9PROT</name>
<dbReference type="Proteomes" id="UP001628193">
    <property type="component" value="Unassembled WGS sequence"/>
</dbReference>
<dbReference type="EMBL" id="BAAFGK010000004">
    <property type="protein sequence ID" value="GAB0058105.1"/>
    <property type="molecule type" value="Genomic_DNA"/>
</dbReference>
<dbReference type="SUPFAM" id="SSF89963">
    <property type="entry name" value="YajQ-like"/>
    <property type="match status" value="2"/>
</dbReference>
<dbReference type="InterPro" id="IPR007551">
    <property type="entry name" value="YajQ/Smlt4090-like"/>
</dbReference>
<evidence type="ECO:0000313" key="5">
    <source>
        <dbReference type="Proteomes" id="UP001628193"/>
    </source>
</evidence>
<dbReference type="Pfam" id="PF04461">
    <property type="entry name" value="YajQ"/>
    <property type="match status" value="1"/>
</dbReference>
<dbReference type="HAMAP" id="MF_00632">
    <property type="entry name" value="UPF0234"/>
    <property type="match status" value="1"/>
</dbReference>
<comment type="function">
    <text evidence="3">Nucleotide-binding protein.</text>
</comment>
<reference evidence="4 5" key="2">
    <citation type="submission" date="2024-09" db="EMBL/GenBank/DDBJ databases">
        <title>Draft genome sequence of Candidatus Magnetaquicoccaceae bacterium FCR-1.</title>
        <authorList>
            <person name="Shimoshige H."/>
            <person name="Shimamura S."/>
            <person name="Taoka A."/>
            <person name="Kobayashi H."/>
            <person name="Maekawa T."/>
        </authorList>
    </citation>
    <scope>NUCLEOTIDE SEQUENCE [LARGE SCALE GENOMIC DNA]</scope>
    <source>
        <strain evidence="4 5">FCR-1</strain>
    </source>
</reference>
<dbReference type="CDD" id="cd11740">
    <property type="entry name" value="YajQ_like"/>
    <property type="match status" value="1"/>
</dbReference>
<dbReference type="InterPro" id="IPR036183">
    <property type="entry name" value="YajQ-like_sf"/>
</dbReference>
<dbReference type="PANTHER" id="PTHR30476:SF0">
    <property type="entry name" value="UPF0234 PROTEIN YAJQ"/>
    <property type="match status" value="1"/>
</dbReference>
<evidence type="ECO:0000256" key="1">
    <source>
        <dbReference type="ARBA" id="ARBA00022741"/>
    </source>
</evidence>
<sequence length="161" mass="18027">MPSFDVVSEVDLQEVDNAVNQVTKEIATRYDFRGSKCKVEREESLLKVLADDDYKLDQVLDVLKEKLVRRKVDLKVLDYGTVEAASGGMKRQQITVRQGVNAELAKKIVAGIKTSKLKVQAAIQGEQVRVTGKKRDDLQEAIASIKAAGYEIPLQFTNFRE</sequence>
<keyword evidence="5" id="KW-1185">Reference proteome</keyword>
<dbReference type="RefSeq" id="WP_420905786.1">
    <property type="nucleotide sequence ID" value="NZ_BAAFGK010000004.1"/>
</dbReference>